<name>A0AAD7WET2_9TELE</name>
<dbReference type="EMBL" id="JAINUG010000126">
    <property type="protein sequence ID" value="KAJ8394451.1"/>
    <property type="molecule type" value="Genomic_DNA"/>
</dbReference>
<gene>
    <name evidence="3" type="ORF">AAFF_G00046620</name>
</gene>
<accession>A0AAD7WET2</accession>
<sequence length="211" mass="22647">MAMSQGTYTFLTCFGGFWLVWAVAVVLCCFCNTLQRRVKRHRERRLRQQAPDTLPSAQPAPADTCSVPPGGDVSGKPPCYEEAVLMEDTPPPYSTVLGNAQGGLQPELVGGASREPQGTETNKMADGALCEWAGRDCSSLIHLPTGRQWDCLLPLRSTVELNCNNFPNPALTPGTTPNPALTPGTTPTELRLGRTSALPTAFPMFGRSTAV</sequence>
<dbReference type="Pfam" id="PF11669">
    <property type="entry name" value="WBP-1"/>
    <property type="match status" value="1"/>
</dbReference>
<proteinExistence type="predicted"/>
<dbReference type="PANTHER" id="PTHR16209">
    <property type="entry name" value="VESICULAR, OVEREXPRESSED IN CANCER, PROSURVIVAL PROTEIN 1"/>
    <property type="match status" value="1"/>
</dbReference>
<feature type="region of interest" description="Disordered" evidence="1">
    <location>
        <begin position="41"/>
        <end position="69"/>
    </location>
</feature>
<feature type="transmembrane region" description="Helical" evidence="2">
    <location>
        <begin position="6"/>
        <end position="34"/>
    </location>
</feature>
<keyword evidence="4" id="KW-1185">Reference proteome</keyword>
<keyword evidence="2" id="KW-0472">Membrane</keyword>
<reference evidence="3" key="1">
    <citation type="journal article" date="2023" name="Science">
        <title>Genome structures resolve the early diversification of teleost fishes.</title>
        <authorList>
            <person name="Parey E."/>
            <person name="Louis A."/>
            <person name="Montfort J."/>
            <person name="Bouchez O."/>
            <person name="Roques C."/>
            <person name="Iampietro C."/>
            <person name="Lluch J."/>
            <person name="Castinel A."/>
            <person name="Donnadieu C."/>
            <person name="Desvignes T."/>
            <person name="Floi Bucao C."/>
            <person name="Jouanno E."/>
            <person name="Wen M."/>
            <person name="Mejri S."/>
            <person name="Dirks R."/>
            <person name="Jansen H."/>
            <person name="Henkel C."/>
            <person name="Chen W.J."/>
            <person name="Zahm M."/>
            <person name="Cabau C."/>
            <person name="Klopp C."/>
            <person name="Thompson A.W."/>
            <person name="Robinson-Rechavi M."/>
            <person name="Braasch I."/>
            <person name="Lecointre G."/>
            <person name="Bobe J."/>
            <person name="Postlethwait J.H."/>
            <person name="Berthelot C."/>
            <person name="Roest Crollius H."/>
            <person name="Guiguen Y."/>
        </authorList>
    </citation>
    <scope>NUCLEOTIDE SEQUENCE</scope>
    <source>
        <strain evidence="3">NC1722</strain>
    </source>
</reference>
<protein>
    <submittedName>
        <fullName evidence="3">Uncharacterized protein</fullName>
    </submittedName>
</protein>
<keyword evidence="2" id="KW-0812">Transmembrane</keyword>
<dbReference type="Proteomes" id="UP001221898">
    <property type="component" value="Unassembled WGS sequence"/>
</dbReference>
<comment type="caution">
    <text evidence="3">The sequence shown here is derived from an EMBL/GenBank/DDBJ whole genome shotgun (WGS) entry which is preliminary data.</text>
</comment>
<evidence type="ECO:0000256" key="1">
    <source>
        <dbReference type="SAM" id="MobiDB-lite"/>
    </source>
</evidence>
<evidence type="ECO:0000313" key="4">
    <source>
        <dbReference type="Proteomes" id="UP001221898"/>
    </source>
</evidence>
<keyword evidence="2" id="KW-1133">Transmembrane helix</keyword>
<organism evidence="3 4">
    <name type="scientific">Aldrovandia affinis</name>
    <dbReference type="NCBI Taxonomy" id="143900"/>
    <lineage>
        <taxon>Eukaryota</taxon>
        <taxon>Metazoa</taxon>
        <taxon>Chordata</taxon>
        <taxon>Craniata</taxon>
        <taxon>Vertebrata</taxon>
        <taxon>Euteleostomi</taxon>
        <taxon>Actinopterygii</taxon>
        <taxon>Neopterygii</taxon>
        <taxon>Teleostei</taxon>
        <taxon>Notacanthiformes</taxon>
        <taxon>Halosauridae</taxon>
        <taxon>Aldrovandia</taxon>
    </lineage>
</organism>
<dbReference type="InterPro" id="IPR021684">
    <property type="entry name" value="WBP1-like"/>
</dbReference>
<dbReference type="PANTHER" id="PTHR16209:SF3">
    <property type="entry name" value="PROLINE-RICH PROTEIN 7"/>
    <property type="match status" value="1"/>
</dbReference>
<evidence type="ECO:0000313" key="3">
    <source>
        <dbReference type="EMBL" id="KAJ8394451.1"/>
    </source>
</evidence>
<evidence type="ECO:0000256" key="2">
    <source>
        <dbReference type="SAM" id="Phobius"/>
    </source>
</evidence>
<dbReference type="InterPro" id="IPR051994">
    <property type="entry name" value="WW_domain-binding"/>
</dbReference>
<dbReference type="AlphaFoldDB" id="A0AAD7WET2"/>